<evidence type="ECO:0000256" key="7">
    <source>
        <dbReference type="PIRSR" id="PIRSR601088-2"/>
    </source>
</evidence>
<dbReference type="PRINTS" id="PR00732">
    <property type="entry name" value="GLHYDRLASE4"/>
</dbReference>
<dbReference type="Gene3D" id="3.40.50.720">
    <property type="entry name" value="NAD(P)-binding Rossmann-like Domain"/>
    <property type="match status" value="1"/>
</dbReference>
<comment type="similarity">
    <text evidence="1 10">Belongs to the glycosyl hydrolase 4 family.</text>
</comment>
<accession>A0A7G5IM39</accession>
<evidence type="ECO:0000256" key="3">
    <source>
        <dbReference type="ARBA" id="ARBA00022801"/>
    </source>
</evidence>
<dbReference type="KEGG" id="sand:H3309_08295"/>
<dbReference type="InterPro" id="IPR036291">
    <property type="entry name" value="NAD(P)-bd_dom_sf"/>
</dbReference>
<dbReference type="GO" id="GO:0005975">
    <property type="term" value="P:carbohydrate metabolic process"/>
    <property type="evidence" value="ECO:0007669"/>
    <property type="project" value="InterPro"/>
</dbReference>
<proteinExistence type="inferred from homology"/>
<name>A0A7G5IM39_9SPHN</name>
<dbReference type="InterPro" id="IPR015955">
    <property type="entry name" value="Lactate_DH/Glyco_Ohase_4_C"/>
</dbReference>
<feature type="binding site" evidence="8">
    <location>
        <position position="168"/>
    </location>
    <ligand>
        <name>Mn(2+)</name>
        <dbReference type="ChEBI" id="CHEBI:29035"/>
    </ligand>
</feature>
<evidence type="ECO:0000256" key="10">
    <source>
        <dbReference type="RuleBase" id="RU361152"/>
    </source>
</evidence>
<dbReference type="GO" id="GO:0016616">
    <property type="term" value="F:oxidoreductase activity, acting on the CH-OH group of donors, NAD or NADP as acceptor"/>
    <property type="evidence" value="ECO:0007669"/>
    <property type="project" value="InterPro"/>
</dbReference>
<feature type="site" description="Increases basicity of active site Tyr" evidence="9">
    <location>
        <position position="109"/>
    </location>
</feature>
<keyword evidence="2 8" id="KW-0479">Metal-binding</keyword>
<feature type="binding site" evidence="8">
    <location>
        <position position="198"/>
    </location>
    <ligand>
        <name>Mn(2+)</name>
        <dbReference type="ChEBI" id="CHEBI:29035"/>
    </ligand>
</feature>
<comment type="cofactor">
    <cofactor evidence="10">
        <name>NAD(+)</name>
        <dbReference type="ChEBI" id="CHEBI:57540"/>
    </cofactor>
    <text evidence="10">Binds 1 NAD(+) per subunit.</text>
</comment>
<dbReference type="InterPro" id="IPR001088">
    <property type="entry name" value="Glyco_hydro_4"/>
</dbReference>
<keyword evidence="8" id="KW-0408">Iron</keyword>
<evidence type="ECO:0000256" key="8">
    <source>
        <dbReference type="PIRSR" id="PIRSR601088-3"/>
    </source>
</evidence>
<keyword evidence="6 10" id="KW-0326">Glycosidase</keyword>
<dbReference type="SUPFAM" id="SSF56327">
    <property type="entry name" value="LDH C-terminal domain-like"/>
    <property type="match status" value="1"/>
</dbReference>
<evidence type="ECO:0000256" key="6">
    <source>
        <dbReference type="ARBA" id="ARBA00023295"/>
    </source>
</evidence>
<keyword evidence="5 8" id="KW-0464">Manganese</keyword>
<feature type="binding site" evidence="7">
    <location>
        <position position="93"/>
    </location>
    <ligand>
        <name>substrate</name>
    </ligand>
</feature>
<feature type="domain" description="Glycosyl hydrolase family 4 C-terminal" evidence="11">
    <location>
        <begin position="194"/>
        <end position="405"/>
    </location>
</feature>
<sequence>MARLKIAYVGGGSTRAPGTNLAWIKQHANFSGSEIVLVDLHREHLGIVTTLANRMARAAGADLRFTSTTSLEEGLRDCDVVLTSYRPGGFEARHLDESIPLKHGVIGQETQGPGGFFMALRSIEVMKRITEVMARVCPQAWLFNYTNPVNIVAQAVTLHSDRKIVSLCEGPIVFPEWICMCAGLPTDRLDVAMIGLNHGSWGVRQLHDGVDLIEKVRPLAPEIMANDRVPLAVKRMIDISLRTGHVAAQYYMYYYFRDEILAELKAAPMTRSQAIMAKTDENWRHYAEQAMSDAPVLDPDRSRSSVDEMEIAIDIMDAMYNDRGETWHVNVPNHGAIPNLADDMVVEVPGVVDRQGIRPIASGPIPPPVAGITHMLAEYQYLTAKAAWEGNRHQALQALMSNPLVMSANKAEAIYDEMAKAHRAHLPARLLA</sequence>
<dbReference type="Gene3D" id="3.90.110.10">
    <property type="entry name" value="Lactate dehydrogenase/glycoside hydrolase, family 4, C-terminal"/>
    <property type="match status" value="1"/>
</dbReference>
<organism evidence="12 13">
    <name type="scientific">Sandaracinobacteroides saxicola</name>
    <dbReference type="NCBI Taxonomy" id="2759707"/>
    <lineage>
        <taxon>Bacteria</taxon>
        <taxon>Pseudomonadati</taxon>
        <taxon>Pseudomonadota</taxon>
        <taxon>Alphaproteobacteria</taxon>
        <taxon>Sphingomonadales</taxon>
        <taxon>Sphingosinicellaceae</taxon>
        <taxon>Sandaracinobacteroides</taxon>
    </lineage>
</organism>
<evidence type="ECO:0000256" key="9">
    <source>
        <dbReference type="PIRSR" id="PIRSR601088-4"/>
    </source>
</evidence>
<dbReference type="Pfam" id="PF02056">
    <property type="entry name" value="Glyco_hydro_4"/>
    <property type="match status" value="1"/>
</dbReference>
<keyword evidence="13" id="KW-1185">Reference proteome</keyword>
<dbReference type="RefSeq" id="WP_182298339.1">
    <property type="nucleotide sequence ID" value="NZ_CP059851.1"/>
</dbReference>
<keyword evidence="3 10" id="KW-0378">Hydrolase</keyword>
<keyword evidence="8" id="KW-0170">Cobalt</keyword>
<evidence type="ECO:0000259" key="11">
    <source>
        <dbReference type="Pfam" id="PF11975"/>
    </source>
</evidence>
<keyword evidence="4 10" id="KW-0520">NAD</keyword>
<dbReference type="SUPFAM" id="SSF51735">
    <property type="entry name" value="NAD(P)-binding Rossmann-fold domains"/>
    <property type="match status" value="1"/>
</dbReference>
<evidence type="ECO:0000256" key="1">
    <source>
        <dbReference type="ARBA" id="ARBA00010141"/>
    </source>
</evidence>
<evidence type="ECO:0000256" key="4">
    <source>
        <dbReference type="ARBA" id="ARBA00023027"/>
    </source>
</evidence>
<dbReference type="EMBL" id="CP059851">
    <property type="protein sequence ID" value="QMW24431.1"/>
    <property type="molecule type" value="Genomic_DNA"/>
</dbReference>
<dbReference type="PANTHER" id="PTHR32092">
    <property type="entry name" value="6-PHOSPHO-BETA-GLUCOSIDASE-RELATED"/>
    <property type="match status" value="1"/>
</dbReference>
<evidence type="ECO:0000313" key="12">
    <source>
        <dbReference type="EMBL" id="QMW24431.1"/>
    </source>
</evidence>
<dbReference type="GO" id="GO:0004553">
    <property type="term" value="F:hydrolase activity, hydrolyzing O-glycosyl compounds"/>
    <property type="evidence" value="ECO:0007669"/>
    <property type="project" value="InterPro"/>
</dbReference>
<evidence type="ECO:0000256" key="2">
    <source>
        <dbReference type="ARBA" id="ARBA00022723"/>
    </source>
</evidence>
<evidence type="ECO:0000313" key="13">
    <source>
        <dbReference type="Proteomes" id="UP000515292"/>
    </source>
</evidence>
<keyword evidence="8" id="KW-0533">Nickel</keyword>
<dbReference type="PANTHER" id="PTHR32092:SF5">
    <property type="entry name" value="6-PHOSPHO-BETA-GLUCOSIDASE"/>
    <property type="match status" value="1"/>
</dbReference>
<gene>
    <name evidence="12" type="ORF">H3309_08295</name>
</gene>
<evidence type="ECO:0000256" key="5">
    <source>
        <dbReference type="ARBA" id="ARBA00023211"/>
    </source>
</evidence>
<dbReference type="InterPro" id="IPR022616">
    <property type="entry name" value="Glyco_hydro_4_C"/>
</dbReference>
<dbReference type="Proteomes" id="UP000515292">
    <property type="component" value="Chromosome"/>
</dbReference>
<feature type="binding site" evidence="7">
    <location>
        <position position="147"/>
    </location>
    <ligand>
        <name>substrate</name>
    </ligand>
</feature>
<dbReference type="GO" id="GO:0046872">
    <property type="term" value="F:metal ion binding"/>
    <property type="evidence" value="ECO:0007669"/>
    <property type="project" value="UniProtKB-KW"/>
</dbReference>
<dbReference type="AlphaFoldDB" id="A0A7G5IM39"/>
<dbReference type="Pfam" id="PF11975">
    <property type="entry name" value="Glyco_hydro_4C"/>
    <property type="match status" value="1"/>
</dbReference>
<reference evidence="12 13" key="1">
    <citation type="submission" date="2020-07" db="EMBL/GenBank/DDBJ databases">
        <title>Complete genome sequence for Sandaracinobacter sp. M6.</title>
        <authorList>
            <person name="Tang Y."/>
            <person name="Liu Q."/>
            <person name="Guo Z."/>
            <person name="Lei P."/>
            <person name="Huang B."/>
        </authorList>
    </citation>
    <scope>NUCLEOTIDE SEQUENCE [LARGE SCALE GENOMIC DNA]</scope>
    <source>
        <strain evidence="12 13">M6</strain>
    </source>
</reference>
<protein>
    <submittedName>
        <fullName evidence="12">Glycoside hydrolase</fullName>
    </submittedName>
</protein>